<dbReference type="InterPro" id="IPR044241">
    <property type="entry name" value="TxlA/HCF164"/>
</dbReference>
<feature type="compositionally biased region" description="Polar residues" evidence="1">
    <location>
        <begin position="262"/>
        <end position="271"/>
    </location>
</feature>
<dbReference type="GO" id="GO:0016671">
    <property type="term" value="F:oxidoreductase activity, acting on a sulfur group of donors, disulfide as acceptor"/>
    <property type="evidence" value="ECO:0007669"/>
    <property type="project" value="TreeGrafter"/>
</dbReference>
<feature type="compositionally biased region" description="Low complexity" evidence="1">
    <location>
        <begin position="45"/>
        <end position="61"/>
    </location>
</feature>
<evidence type="ECO:0000259" key="2">
    <source>
        <dbReference type="PROSITE" id="PS51352"/>
    </source>
</evidence>
<protein>
    <recommendedName>
        <fullName evidence="2">Thioredoxin domain-containing protein</fullName>
    </recommendedName>
</protein>
<evidence type="ECO:0000256" key="1">
    <source>
        <dbReference type="SAM" id="MobiDB-lite"/>
    </source>
</evidence>
<dbReference type="InterPro" id="IPR013766">
    <property type="entry name" value="Thioredoxin_domain"/>
</dbReference>
<feature type="region of interest" description="Disordered" evidence="1">
    <location>
        <begin position="45"/>
        <end position="87"/>
    </location>
</feature>
<dbReference type="PROSITE" id="PS51352">
    <property type="entry name" value="THIOREDOXIN_2"/>
    <property type="match status" value="1"/>
</dbReference>
<dbReference type="PANTHER" id="PTHR47353:SF1">
    <property type="entry name" value="THIOREDOXIN-LIKE PROTEIN HCF164, CHLOROPLASTIC"/>
    <property type="match status" value="1"/>
</dbReference>
<dbReference type="AlphaFoldDB" id="A0A7S0SIM7"/>
<sequence length="271" mass="27739">MAFALLATSRVAPAPGPPASAACRRRPVTGATSFLLRAHPRVVASTSSSSASSTTGGVSRRLAAPSRRGRQSTLTVRAAGEADDARGGGKTLAGAGFAVGIALFAATNFGGAPTLAALEKDAVPLDVALTNGRPSVVEFYADWCEVCKESAPVVYDVERQYGSKVNFVMLNIDNTKWGGEMEQYGVDGIPHIVFLDAKGSSEGQVVGKFPKQVLEANVAALSEGRDSLPYAKVAEGVSSPVKVAGIVETPGAAVDDPRGGAVSSSDPRAHG</sequence>
<dbReference type="InterPro" id="IPR036249">
    <property type="entry name" value="Thioredoxin-like_sf"/>
</dbReference>
<dbReference type="SUPFAM" id="SSF52833">
    <property type="entry name" value="Thioredoxin-like"/>
    <property type="match status" value="1"/>
</dbReference>
<dbReference type="PANTHER" id="PTHR47353">
    <property type="entry name" value="THIOREDOXIN-LIKE PROTEIN HCF164, CHLOROPLASTIC"/>
    <property type="match status" value="1"/>
</dbReference>
<gene>
    <name evidence="3" type="ORF">MANT1106_LOCUS10832</name>
</gene>
<dbReference type="GO" id="GO:0010190">
    <property type="term" value="P:cytochrome b6f complex assembly"/>
    <property type="evidence" value="ECO:0007669"/>
    <property type="project" value="TreeGrafter"/>
</dbReference>
<organism evidence="3">
    <name type="scientific">Mantoniella antarctica</name>
    <dbReference type="NCBI Taxonomy" id="81844"/>
    <lineage>
        <taxon>Eukaryota</taxon>
        <taxon>Viridiplantae</taxon>
        <taxon>Chlorophyta</taxon>
        <taxon>Mamiellophyceae</taxon>
        <taxon>Mamiellales</taxon>
        <taxon>Mamiellaceae</taxon>
        <taxon>Mantoniella</taxon>
    </lineage>
</organism>
<accession>A0A7S0SIM7</accession>
<dbReference type="Gene3D" id="3.40.30.10">
    <property type="entry name" value="Glutaredoxin"/>
    <property type="match status" value="1"/>
</dbReference>
<dbReference type="EMBL" id="HBFC01018174">
    <property type="protein sequence ID" value="CAD8708149.1"/>
    <property type="molecule type" value="Transcribed_RNA"/>
</dbReference>
<feature type="region of interest" description="Disordered" evidence="1">
    <location>
        <begin position="249"/>
        <end position="271"/>
    </location>
</feature>
<dbReference type="Pfam" id="PF00085">
    <property type="entry name" value="Thioredoxin"/>
    <property type="match status" value="1"/>
</dbReference>
<dbReference type="GO" id="GO:0009535">
    <property type="term" value="C:chloroplast thylakoid membrane"/>
    <property type="evidence" value="ECO:0007669"/>
    <property type="project" value="TreeGrafter"/>
</dbReference>
<reference evidence="3" key="1">
    <citation type="submission" date="2021-01" db="EMBL/GenBank/DDBJ databases">
        <authorList>
            <person name="Corre E."/>
            <person name="Pelletier E."/>
            <person name="Niang G."/>
            <person name="Scheremetjew M."/>
            <person name="Finn R."/>
            <person name="Kale V."/>
            <person name="Holt S."/>
            <person name="Cochrane G."/>
            <person name="Meng A."/>
            <person name="Brown T."/>
            <person name="Cohen L."/>
        </authorList>
    </citation>
    <scope>NUCLEOTIDE SEQUENCE</scope>
    <source>
        <strain evidence="3">SL-175</strain>
    </source>
</reference>
<name>A0A7S0SIM7_9CHLO</name>
<proteinExistence type="predicted"/>
<feature type="domain" description="Thioredoxin" evidence="2">
    <location>
        <begin position="106"/>
        <end position="223"/>
    </location>
</feature>
<evidence type="ECO:0000313" key="3">
    <source>
        <dbReference type="EMBL" id="CAD8708149.1"/>
    </source>
</evidence>